<dbReference type="InterPro" id="IPR036339">
    <property type="entry name" value="PUB-like_dom_sf"/>
</dbReference>
<dbReference type="InParanoid" id="A0A2V0P653"/>
<feature type="region of interest" description="Disordered" evidence="1">
    <location>
        <begin position="119"/>
        <end position="143"/>
    </location>
</feature>
<dbReference type="Gene3D" id="1.20.58.2190">
    <property type="match status" value="1"/>
</dbReference>
<feature type="compositionally biased region" description="Gly residues" evidence="1">
    <location>
        <begin position="271"/>
        <end position="296"/>
    </location>
</feature>
<feature type="compositionally biased region" description="Low complexity" evidence="1">
    <location>
        <begin position="39"/>
        <end position="99"/>
    </location>
</feature>
<dbReference type="PROSITE" id="PS50033">
    <property type="entry name" value="UBX"/>
    <property type="match status" value="1"/>
</dbReference>
<dbReference type="InterPro" id="IPR018997">
    <property type="entry name" value="PUB_domain"/>
</dbReference>
<dbReference type="SUPFAM" id="SSF54236">
    <property type="entry name" value="Ubiquitin-like"/>
    <property type="match status" value="1"/>
</dbReference>
<dbReference type="Pfam" id="PF09409">
    <property type="entry name" value="PUB"/>
    <property type="match status" value="1"/>
</dbReference>
<evidence type="ECO:0000313" key="4">
    <source>
        <dbReference type="Proteomes" id="UP000247498"/>
    </source>
</evidence>
<feature type="domain" description="UBX" evidence="2">
    <location>
        <begin position="424"/>
        <end position="501"/>
    </location>
</feature>
<dbReference type="GO" id="GO:0005737">
    <property type="term" value="C:cytoplasm"/>
    <property type="evidence" value="ECO:0007669"/>
    <property type="project" value="TreeGrafter"/>
</dbReference>
<comment type="caution">
    <text evidence="3">The sequence shown here is derived from an EMBL/GenBank/DDBJ whole genome shotgun (WGS) entry which is preliminary data.</text>
</comment>
<feature type="compositionally biased region" description="Low complexity" evidence="1">
    <location>
        <begin position="131"/>
        <end position="143"/>
    </location>
</feature>
<dbReference type="InterPro" id="IPR001012">
    <property type="entry name" value="UBX_dom"/>
</dbReference>
<name>A0A2V0P653_9CHLO</name>
<evidence type="ECO:0000259" key="2">
    <source>
        <dbReference type="PROSITE" id="PS50033"/>
    </source>
</evidence>
<dbReference type="PANTHER" id="PTHR23153">
    <property type="entry name" value="UBX-RELATED"/>
    <property type="match status" value="1"/>
</dbReference>
<dbReference type="Gene3D" id="3.10.20.90">
    <property type="entry name" value="Phosphatidylinositol 3-kinase Catalytic Subunit, Chain A, domain 1"/>
    <property type="match status" value="1"/>
</dbReference>
<proteinExistence type="predicted"/>
<sequence length="526" mass="51276">MDDDLSGKLRGLFKKKAKGAFKGAGHKLGGSEPGASTSAPRTGAPQRPQQRPAGAPAAGAAAGAAAAGGAAATAPATAARQPPRSTAAPQQPAAAERAQPVLLPAAEFDPFQPAVGGGGALNVVREPPPALSSADSDAPPAPATAAEAAAALAAAPAPTAAQVSEIRRAAALVLSQPGAAASYDVFCKLLANLLSNPREPKYRQLRLANRRIREAVVEPTGGCELLAAVGFSVHGDDGGGDDDGGFAVFLEDDSLSLAAEGLAQLRELAGEGPGGSSGGGGGRSGGGGGRSGGGGAAAADSGTARGGSSSAAGTSVPVGASSSGGGGADSAGAAQRPVPAAAAAAAAAATTAPAAAPAAPAVDRRLRVLLPVADTAIDLDASLFQRTPAEFKAEFARAAAARRAGEVMTTKAFKEAQRAAGRGPPPTRAAVRVRFPEGLQLEAQFGAAEPLEAVYAAVAACLRAPAPRFELIAPPPDRRPLPRAGGRVGDAGLAPSALLNFRALEPGPAGGLPALSDEMLARATVD</sequence>
<dbReference type="FunCoup" id="A0A2V0P653">
    <property type="interactions" value="1486"/>
</dbReference>
<dbReference type="STRING" id="307507.A0A2V0P653"/>
<dbReference type="Proteomes" id="UP000247498">
    <property type="component" value="Unassembled WGS sequence"/>
</dbReference>
<dbReference type="PANTHER" id="PTHR23153:SF38">
    <property type="entry name" value="UBX DOMAIN-CONTAINING PROTEIN 6"/>
    <property type="match status" value="1"/>
</dbReference>
<feature type="region of interest" description="Disordered" evidence="1">
    <location>
        <begin position="16"/>
        <end position="99"/>
    </location>
</feature>
<reference evidence="3 4" key="1">
    <citation type="journal article" date="2018" name="Sci. Rep.">
        <title>Raphidocelis subcapitata (=Pseudokirchneriella subcapitata) provides an insight into genome evolution and environmental adaptations in the Sphaeropleales.</title>
        <authorList>
            <person name="Suzuki S."/>
            <person name="Yamaguchi H."/>
            <person name="Nakajima N."/>
            <person name="Kawachi M."/>
        </authorList>
    </citation>
    <scope>NUCLEOTIDE SEQUENCE [LARGE SCALE GENOMIC DNA]</scope>
    <source>
        <strain evidence="3 4">NIES-35</strain>
    </source>
</reference>
<evidence type="ECO:0000256" key="1">
    <source>
        <dbReference type="SAM" id="MobiDB-lite"/>
    </source>
</evidence>
<dbReference type="EMBL" id="BDRX01000063">
    <property type="protein sequence ID" value="GBF95354.1"/>
    <property type="molecule type" value="Genomic_DNA"/>
</dbReference>
<protein>
    <recommendedName>
        <fullName evidence="2">UBX domain-containing protein</fullName>
    </recommendedName>
</protein>
<dbReference type="AlphaFoldDB" id="A0A2V0P653"/>
<organism evidence="3 4">
    <name type="scientific">Raphidocelis subcapitata</name>
    <dbReference type="NCBI Taxonomy" id="307507"/>
    <lineage>
        <taxon>Eukaryota</taxon>
        <taxon>Viridiplantae</taxon>
        <taxon>Chlorophyta</taxon>
        <taxon>core chlorophytes</taxon>
        <taxon>Chlorophyceae</taxon>
        <taxon>CS clade</taxon>
        <taxon>Sphaeropleales</taxon>
        <taxon>Selenastraceae</taxon>
        <taxon>Raphidocelis</taxon>
    </lineage>
</organism>
<gene>
    <name evidence="3" type="ORF">Rsub_07782</name>
</gene>
<feature type="region of interest" description="Disordered" evidence="1">
    <location>
        <begin position="268"/>
        <end position="333"/>
    </location>
</feature>
<keyword evidence="4" id="KW-1185">Reference proteome</keyword>
<dbReference type="OrthoDB" id="548678at2759"/>
<feature type="compositionally biased region" description="Low complexity" evidence="1">
    <location>
        <begin position="297"/>
        <end position="321"/>
    </location>
</feature>
<dbReference type="Pfam" id="PF00789">
    <property type="entry name" value="UBX"/>
    <property type="match status" value="1"/>
</dbReference>
<evidence type="ECO:0000313" key="3">
    <source>
        <dbReference type="EMBL" id="GBF95354.1"/>
    </source>
</evidence>
<accession>A0A2V0P653</accession>
<dbReference type="InterPro" id="IPR029071">
    <property type="entry name" value="Ubiquitin-like_domsf"/>
</dbReference>
<dbReference type="CDD" id="cd09212">
    <property type="entry name" value="PUB"/>
    <property type="match status" value="1"/>
</dbReference>
<dbReference type="SUPFAM" id="SSF143503">
    <property type="entry name" value="PUG domain-like"/>
    <property type="match status" value="1"/>
</dbReference>